<name>A0A9R0RHE1_TRITD</name>
<evidence type="ECO:0000256" key="1">
    <source>
        <dbReference type="ARBA" id="ARBA00007039"/>
    </source>
</evidence>
<accession>A0A9R0RHE1</accession>
<dbReference type="Pfam" id="PF00574">
    <property type="entry name" value="CLP_protease"/>
    <property type="match status" value="1"/>
</dbReference>
<dbReference type="FunFam" id="3.90.226.10:FF:000020">
    <property type="entry name" value="ATP-dependent Clp protease proteolytic subunit"/>
    <property type="match status" value="1"/>
</dbReference>
<dbReference type="InterPro" id="IPR029045">
    <property type="entry name" value="ClpP/crotonase-like_dom_sf"/>
</dbReference>
<evidence type="ECO:0000313" key="4">
    <source>
        <dbReference type="EMBL" id="VAH60171.1"/>
    </source>
</evidence>
<dbReference type="PANTHER" id="PTHR10381">
    <property type="entry name" value="ATP-DEPENDENT CLP PROTEASE PROTEOLYTIC SUBUNIT"/>
    <property type="match status" value="1"/>
</dbReference>
<dbReference type="AlphaFoldDB" id="A0A9R0RHE1"/>
<dbReference type="OMA" id="ICDTINY"/>
<dbReference type="Gene3D" id="3.90.226.10">
    <property type="entry name" value="2-enoyl-CoA Hydratase, Chain A, domain 1"/>
    <property type="match status" value="1"/>
</dbReference>
<dbReference type="GO" id="GO:0004252">
    <property type="term" value="F:serine-type endopeptidase activity"/>
    <property type="evidence" value="ECO:0007669"/>
    <property type="project" value="InterPro"/>
</dbReference>
<dbReference type="CDD" id="cd07017">
    <property type="entry name" value="S14_ClpP_2"/>
    <property type="match status" value="1"/>
</dbReference>
<dbReference type="InterPro" id="IPR001907">
    <property type="entry name" value="ClpP"/>
</dbReference>
<dbReference type="Gramene" id="TRITD3Av1G092240.1">
    <property type="protein sequence ID" value="TRITD3Av1G092240.1"/>
    <property type="gene ID" value="TRITD3Av1G092240"/>
</dbReference>
<dbReference type="EMBL" id="LT934115">
    <property type="protein sequence ID" value="VAH60171.1"/>
    <property type="molecule type" value="Genomic_DNA"/>
</dbReference>
<dbReference type="SUPFAM" id="SSF52096">
    <property type="entry name" value="ClpP/crotonase"/>
    <property type="match status" value="1"/>
</dbReference>
<evidence type="ECO:0000256" key="3">
    <source>
        <dbReference type="RuleBase" id="RU003567"/>
    </source>
</evidence>
<dbReference type="PRINTS" id="PR00127">
    <property type="entry name" value="CLPPROTEASEP"/>
</dbReference>
<dbReference type="GO" id="GO:0004176">
    <property type="term" value="F:ATP-dependent peptidase activity"/>
    <property type="evidence" value="ECO:0007669"/>
    <property type="project" value="InterPro"/>
</dbReference>
<dbReference type="PANTHER" id="PTHR10381:SF47">
    <property type="entry name" value="ATP-DEPENDENT CLP PROTEASE PROTEOLYTIC SUBUNIT-RELATED PROTEIN 4, CHLOROPLASTIC"/>
    <property type="match status" value="1"/>
</dbReference>
<comment type="similarity">
    <text evidence="1 3">Belongs to the peptidase S14 family.</text>
</comment>
<dbReference type="InterPro" id="IPR023562">
    <property type="entry name" value="ClpP/TepA"/>
</dbReference>
<proteinExistence type="inferred from homology"/>
<reference evidence="4 5" key="1">
    <citation type="submission" date="2017-09" db="EMBL/GenBank/DDBJ databases">
        <authorList>
            <consortium name="International Durum Wheat Genome Sequencing Consortium (IDWGSC)"/>
            <person name="Milanesi L."/>
        </authorList>
    </citation>
    <scope>NUCLEOTIDE SEQUENCE [LARGE SCALE GENOMIC DNA]</scope>
    <source>
        <strain evidence="5">cv. Svevo</strain>
    </source>
</reference>
<evidence type="ECO:0000256" key="2">
    <source>
        <dbReference type="ARBA" id="ARBA00062827"/>
    </source>
</evidence>
<keyword evidence="5" id="KW-1185">Reference proteome</keyword>
<dbReference type="GO" id="GO:0009536">
    <property type="term" value="C:plastid"/>
    <property type="evidence" value="ECO:0007669"/>
    <property type="project" value="UniProtKB-ARBA"/>
</dbReference>
<protein>
    <recommendedName>
        <fullName evidence="3">ATP-dependent Clp protease proteolytic subunit</fullName>
    </recommendedName>
</protein>
<organism evidence="4 5">
    <name type="scientific">Triticum turgidum subsp. durum</name>
    <name type="common">Durum wheat</name>
    <name type="synonym">Triticum durum</name>
    <dbReference type="NCBI Taxonomy" id="4567"/>
    <lineage>
        <taxon>Eukaryota</taxon>
        <taxon>Viridiplantae</taxon>
        <taxon>Streptophyta</taxon>
        <taxon>Embryophyta</taxon>
        <taxon>Tracheophyta</taxon>
        <taxon>Spermatophyta</taxon>
        <taxon>Magnoliopsida</taxon>
        <taxon>Liliopsida</taxon>
        <taxon>Poales</taxon>
        <taxon>Poaceae</taxon>
        <taxon>BOP clade</taxon>
        <taxon>Pooideae</taxon>
        <taxon>Triticodae</taxon>
        <taxon>Triticeae</taxon>
        <taxon>Triticinae</taxon>
        <taxon>Triticum</taxon>
    </lineage>
</organism>
<dbReference type="GO" id="GO:0006515">
    <property type="term" value="P:protein quality control for misfolded or incompletely synthesized proteins"/>
    <property type="evidence" value="ECO:0007669"/>
    <property type="project" value="TreeGrafter"/>
</dbReference>
<dbReference type="Proteomes" id="UP000324705">
    <property type="component" value="Chromosome 3A"/>
</dbReference>
<comment type="subunit">
    <text evidence="2">Component of the chloroplastic Clp protease core complex which consist of at least 16 proteins: CLPP4 (3 copies), CLPP5 (3 copies), CLPR4 (2 copies), ClpP1 (1 copy), CLPP6 (1 copy), CLPR2 (1 copy), CLPT1 (1 copy), CLPT2 (1 copy) and 3 copies of CLPP3 and/or CLPR1 and/or CLPR3. The core complex is organized in two heptameric rings, one containing CLPP3,4,5,6 in a 1:2:3:1 ratio and the other CLPP1 and CLPR1,2,3,4 in a 3:1:1:1:1 ratio.</text>
</comment>
<sequence>MPSVAVGPNHKPPTAGAYPLLLSSAQLAPPNCHAMEAVAALDARALFSPPTALPSSPSPHLRLAARPRALAASPAFVAATPKQRFLTPHPDPAGGRGTRDVVAMVIPFLRGTAFEQPPPDLASFLYKNRIVYLGMCLVPSVTELMLAEFLYLQYEDAEKPIYMYINSTGTTKNGEKLGYETEAFAVYDAMRYVKIPIFTLCIGNAWGEAALLLAAGAKGNRAALPSSTIMMKQPIGRFQGQATDVDIARKEIRNVKIEMVKLLSRHIGKPMEEIARDIRRPKYFSPSEAVDYGIIDKVLHNVKSQTDAGLVSEVKKELI</sequence>
<dbReference type="GO" id="GO:0051117">
    <property type="term" value="F:ATPase binding"/>
    <property type="evidence" value="ECO:0007669"/>
    <property type="project" value="TreeGrafter"/>
</dbReference>
<evidence type="ECO:0000313" key="5">
    <source>
        <dbReference type="Proteomes" id="UP000324705"/>
    </source>
</evidence>
<dbReference type="GO" id="GO:0009368">
    <property type="term" value="C:endopeptidase Clp complex"/>
    <property type="evidence" value="ECO:0007669"/>
    <property type="project" value="TreeGrafter"/>
</dbReference>
<gene>
    <name evidence="4" type="ORF">TRITD_3Av1G092240</name>
</gene>